<protein>
    <submittedName>
        <fullName evidence="2">Uncharacterized protein</fullName>
    </submittedName>
</protein>
<organism evidence="2 3">
    <name type="scientific">Zosterops borbonicus</name>
    <dbReference type="NCBI Taxonomy" id="364589"/>
    <lineage>
        <taxon>Eukaryota</taxon>
        <taxon>Metazoa</taxon>
        <taxon>Chordata</taxon>
        <taxon>Craniata</taxon>
        <taxon>Vertebrata</taxon>
        <taxon>Euteleostomi</taxon>
        <taxon>Archelosauria</taxon>
        <taxon>Archosauria</taxon>
        <taxon>Dinosauria</taxon>
        <taxon>Saurischia</taxon>
        <taxon>Theropoda</taxon>
        <taxon>Coelurosauria</taxon>
        <taxon>Aves</taxon>
        <taxon>Neognathae</taxon>
        <taxon>Neoaves</taxon>
        <taxon>Telluraves</taxon>
        <taxon>Australaves</taxon>
        <taxon>Passeriformes</taxon>
        <taxon>Sylvioidea</taxon>
        <taxon>Zosteropidae</taxon>
        <taxon>Zosterops</taxon>
    </lineage>
</organism>
<dbReference type="EMBL" id="SWJQ01000046">
    <property type="protein sequence ID" value="TRZ24595.1"/>
    <property type="molecule type" value="Genomic_DNA"/>
</dbReference>
<gene>
    <name evidence="2" type="ORF">HGM15179_002542</name>
</gene>
<dbReference type="OrthoDB" id="10631781at2759"/>
<sequence length="288" mass="31455">PILDGSRMDPQLPEPISDGGSDSGDNVFKGIELYDFSQRKEREYVRATTLLTPRAMLLAGTPQHDEASPTSEEEVPSCWRRPETSQPGVWLLQIAGIGIMGHSLSELSATAGASQPFEDWCQQQEECARQGLLIKQTGSRPMAATVAQSNKQQSKSLSTWQLLGRTGVCLLEEDGGWRMKSWLLQVLVVSLLDNLLHPLATFIIHAAGVLKKGVNPGHPVLQVNVTSSHELECMDEQLLVLDAIAELLGVHRPVQASPRAASKKFLSMALGYSKVHNPVSCQPLEFSN</sequence>
<name>A0A8K1GWF2_9PASS</name>
<reference evidence="2" key="1">
    <citation type="submission" date="2019-04" db="EMBL/GenBank/DDBJ databases">
        <title>Genome assembly of Zosterops borbonicus 15179.</title>
        <authorList>
            <person name="Leroy T."/>
            <person name="Anselmetti Y."/>
            <person name="Tilak M.-K."/>
            <person name="Nabholz B."/>
        </authorList>
    </citation>
    <scope>NUCLEOTIDE SEQUENCE</scope>
    <source>
        <strain evidence="2">HGM_15179</strain>
        <tissue evidence="2">Muscle</tissue>
    </source>
</reference>
<feature type="non-terminal residue" evidence="2">
    <location>
        <position position="288"/>
    </location>
</feature>
<dbReference type="Proteomes" id="UP000796761">
    <property type="component" value="Unassembled WGS sequence"/>
</dbReference>
<keyword evidence="3" id="KW-1185">Reference proteome</keyword>
<evidence type="ECO:0000313" key="2">
    <source>
        <dbReference type="EMBL" id="TRZ24595.1"/>
    </source>
</evidence>
<comment type="caution">
    <text evidence="2">The sequence shown here is derived from an EMBL/GenBank/DDBJ whole genome shotgun (WGS) entry which is preliminary data.</text>
</comment>
<dbReference type="AlphaFoldDB" id="A0A8K1GWF2"/>
<accession>A0A8K1GWF2</accession>
<proteinExistence type="predicted"/>
<feature type="region of interest" description="Disordered" evidence="1">
    <location>
        <begin position="62"/>
        <end position="81"/>
    </location>
</feature>
<evidence type="ECO:0000313" key="3">
    <source>
        <dbReference type="Proteomes" id="UP000796761"/>
    </source>
</evidence>
<evidence type="ECO:0000256" key="1">
    <source>
        <dbReference type="SAM" id="MobiDB-lite"/>
    </source>
</evidence>
<feature type="region of interest" description="Disordered" evidence="1">
    <location>
        <begin position="1"/>
        <end position="25"/>
    </location>
</feature>